<dbReference type="EC" id="3.4.21.19" evidence="2"/>
<dbReference type="InParanoid" id="Q7USW2"/>
<evidence type="ECO:0000313" key="3">
    <source>
        <dbReference type="Proteomes" id="UP000001025"/>
    </source>
</evidence>
<accession>Q7USW2</accession>
<dbReference type="InterPro" id="IPR009003">
    <property type="entry name" value="Peptidase_S1_PA"/>
</dbReference>
<protein>
    <submittedName>
        <fullName evidence="2">Probable glutamyl endopeptidase</fullName>
        <ecNumber evidence="2">3.4.21.19</ecNumber>
    </submittedName>
</protein>
<dbReference type="InterPro" id="IPR043504">
    <property type="entry name" value="Peptidase_S1_PA_chymotrypsin"/>
</dbReference>
<dbReference type="Gene3D" id="2.40.10.10">
    <property type="entry name" value="Trypsin-like serine proteases"/>
    <property type="match status" value="2"/>
</dbReference>
<dbReference type="Proteomes" id="UP000001025">
    <property type="component" value="Chromosome"/>
</dbReference>
<reference evidence="2 3" key="1">
    <citation type="journal article" date="2003" name="Proc. Natl. Acad. Sci. U.S.A.">
        <title>Complete genome sequence of the marine planctomycete Pirellula sp. strain 1.</title>
        <authorList>
            <person name="Gloeckner F.O."/>
            <person name="Kube M."/>
            <person name="Bauer M."/>
            <person name="Teeling H."/>
            <person name="Lombardot T."/>
            <person name="Ludwig W."/>
            <person name="Gade D."/>
            <person name="Beck A."/>
            <person name="Borzym K."/>
            <person name="Heitmann K."/>
            <person name="Rabus R."/>
            <person name="Schlesner H."/>
            <person name="Amann R."/>
            <person name="Reinhardt R."/>
        </authorList>
    </citation>
    <scope>NUCLEOTIDE SEQUENCE [LARGE SCALE GENOMIC DNA]</scope>
    <source>
        <strain evidence="3">DSM 10527 / NCIMB 13988 / SH1</strain>
    </source>
</reference>
<keyword evidence="2" id="KW-0378">Hydrolase</keyword>
<dbReference type="OrthoDB" id="3507155at2"/>
<proteinExistence type="predicted"/>
<dbReference type="EnsemblBacteria" id="CAD73680">
    <property type="protein sequence ID" value="CAD73680"/>
    <property type="gene ID" value="RB4269"/>
</dbReference>
<evidence type="ECO:0000256" key="1">
    <source>
        <dbReference type="ARBA" id="ARBA00022729"/>
    </source>
</evidence>
<dbReference type="PATRIC" id="fig|243090.15.peg.1978"/>
<dbReference type="PANTHER" id="PTHR15462">
    <property type="entry name" value="SERINE PROTEASE"/>
    <property type="match status" value="1"/>
</dbReference>
<dbReference type="AlphaFoldDB" id="Q7USW2"/>
<sequence length="282" mass="31284">MSKNARKRKSLHKLNSKYWNQQRFGSCPERCNRCVRFPQRGAAASFLDEQPSFTSSEVPQDQYKEMPYSAVGKILFRSARAGQCNVMEDAYGSAWAIGPRTIMTVAHNLYETNCAQFSSNIVFVPGFGSDQPTALYSVVSYRFPSAYPEIPSSNNDVAICILDRDFDADVGFIEPLTHQVVGGDRLLALGYPSNHSLQNMWQCDGEFVTELSDPEDRIAMSSDFRGGSIGGPWALHVGETWRARGHQVGPYPGQAGDIQGSTYYGDQVVELLEWAGSILRTV</sequence>
<dbReference type="SUPFAM" id="SSF50494">
    <property type="entry name" value="Trypsin-like serine proteases"/>
    <property type="match status" value="1"/>
</dbReference>
<gene>
    <name evidence="2" type="ordered locus">RB4269</name>
</gene>
<dbReference type="eggNOG" id="COG3591">
    <property type="taxonomic scope" value="Bacteria"/>
</dbReference>
<dbReference type="PANTHER" id="PTHR15462:SF8">
    <property type="entry name" value="SERINE PROTEASE"/>
    <property type="match status" value="1"/>
</dbReference>
<name>Q7USW2_RHOBA</name>
<dbReference type="STRING" id="243090.RB4269"/>
<dbReference type="InterPro" id="IPR050966">
    <property type="entry name" value="Glutamyl_endopeptidase"/>
</dbReference>
<evidence type="ECO:0000313" key="2">
    <source>
        <dbReference type="EMBL" id="CAD73680.1"/>
    </source>
</evidence>
<organism evidence="2 3">
    <name type="scientific">Rhodopirellula baltica (strain DSM 10527 / NCIMB 13988 / SH1)</name>
    <dbReference type="NCBI Taxonomy" id="243090"/>
    <lineage>
        <taxon>Bacteria</taxon>
        <taxon>Pseudomonadati</taxon>
        <taxon>Planctomycetota</taxon>
        <taxon>Planctomycetia</taxon>
        <taxon>Pirellulales</taxon>
        <taxon>Pirellulaceae</taxon>
        <taxon>Rhodopirellula</taxon>
    </lineage>
</organism>
<dbReference type="HOGENOM" id="CLU_986515_0_0_0"/>
<keyword evidence="3" id="KW-1185">Reference proteome</keyword>
<dbReference type="EMBL" id="BX294140">
    <property type="protein sequence ID" value="CAD73680.1"/>
    <property type="molecule type" value="Genomic_DNA"/>
</dbReference>
<keyword evidence="1" id="KW-0732">Signal</keyword>
<dbReference type="KEGG" id="rba:RB4269"/>
<dbReference type="GO" id="GO:0016787">
    <property type="term" value="F:hydrolase activity"/>
    <property type="evidence" value="ECO:0007669"/>
    <property type="project" value="UniProtKB-KW"/>
</dbReference>